<reference evidence="1" key="2">
    <citation type="journal article" date="2015" name="Data Brief">
        <title>Shoot transcriptome of the giant reed, Arundo donax.</title>
        <authorList>
            <person name="Barrero R.A."/>
            <person name="Guerrero F.D."/>
            <person name="Moolhuijzen P."/>
            <person name="Goolsby J.A."/>
            <person name="Tidwell J."/>
            <person name="Bellgard S.E."/>
            <person name="Bellgard M.I."/>
        </authorList>
    </citation>
    <scope>NUCLEOTIDE SEQUENCE</scope>
    <source>
        <tissue evidence="1">Shoot tissue taken approximately 20 cm above the soil surface</tissue>
    </source>
</reference>
<sequence>MGDMISDTACLGRTYSIQGHNFVSDFRLLEVQGYDMVLGADWIYIHSPIGLNLQTRQFSVTKYGGLVITFIDETLPDRNCMVGTKKLCKMLKKGSVGAVVVLNNSGDQDAQTENNVPDALKPLIQQYNDIFTEPSEVPPSRQIDHSIPLLPEAKVVNKRPYILPHHQNDAMEELIAQMLKSEIIRPSVSPYSSPVILVKKKDGT</sequence>
<dbReference type="PANTHER" id="PTHR15503">
    <property type="entry name" value="LDOC1 RELATED"/>
    <property type="match status" value="1"/>
</dbReference>
<dbReference type="SUPFAM" id="SSF56672">
    <property type="entry name" value="DNA/RNA polymerases"/>
    <property type="match status" value="1"/>
</dbReference>
<reference evidence="1" key="1">
    <citation type="submission" date="2014-09" db="EMBL/GenBank/DDBJ databases">
        <authorList>
            <person name="Magalhaes I.L.F."/>
            <person name="Oliveira U."/>
            <person name="Santos F.R."/>
            <person name="Vidigal T.H.D.A."/>
            <person name="Brescovit A.D."/>
            <person name="Santos A.J."/>
        </authorList>
    </citation>
    <scope>NUCLEOTIDE SEQUENCE</scope>
    <source>
        <tissue evidence="1">Shoot tissue taken approximately 20 cm above the soil surface</tissue>
    </source>
</reference>
<protein>
    <submittedName>
        <fullName evidence="1">Uncharacterized protein</fullName>
    </submittedName>
</protein>
<organism evidence="1">
    <name type="scientific">Arundo donax</name>
    <name type="common">Giant reed</name>
    <name type="synonym">Donax arundinaceus</name>
    <dbReference type="NCBI Taxonomy" id="35708"/>
    <lineage>
        <taxon>Eukaryota</taxon>
        <taxon>Viridiplantae</taxon>
        <taxon>Streptophyta</taxon>
        <taxon>Embryophyta</taxon>
        <taxon>Tracheophyta</taxon>
        <taxon>Spermatophyta</taxon>
        <taxon>Magnoliopsida</taxon>
        <taxon>Liliopsida</taxon>
        <taxon>Poales</taxon>
        <taxon>Poaceae</taxon>
        <taxon>PACMAD clade</taxon>
        <taxon>Arundinoideae</taxon>
        <taxon>Arundineae</taxon>
        <taxon>Arundo</taxon>
    </lineage>
</organism>
<dbReference type="EMBL" id="GBRH01226490">
    <property type="protein sequence ID" value="JAD71405.1"/>
    <property type="molecule type" value="Transcribed_RNA"/>
</dbReference>
<dbReference type="PANTHER" id="PTHR15503:SF22">
    <property type="entry name" value="TRANSPOSON TY3-I GAG POLYPROTEIN"/>
    <property type="match status" value="1"/>
</dbReference>
<dbReference type="InterPro" id="IPR032567">
    <property type="entry name" value="RTL1-rel"/>
</dbReference>
<dbReference type="InterPro" id="IPR043502">
    <property type="entry name" value="DNA/RNA_pol_sf"/>
</dbReference>
<dbReference type="Gene3D" id="3.10.10.10">
    <property type="entry name" value="HIV Type 1 Reverse Transcriptase, subunit A, domain 1"/>
    <property type="match status" value="1"/>
</dbReference>
<evidence type="ECO:0000313" key="1">
    <source>
        <dbReference type="EMBL" id="JAD71405.1"/>
    </source>
</evidence>
<name>A0A0A9CDC9_ARUDO</name>
<accession>A0A0A9CDC9</accession>
<proteinExistence type="predicted"/>
<dbReference type="AlphaFoldDB" id="A0A0A9CDC9"/>